<feature type="domain" description="HTH gntR-type" evidence="4">
    <location>
        <begin position="13"/>
        <end position="80"/>
    </location>
</feature>
<accession>A0ABU3NT06</accession>
<dbReference type="SMART" id="SM00895">
    <property type="entry name" value="FCD"/>
    <property type="match status" value="1"/>
</dbReference>
<reference evidence="5 6" key="1">
    <citation type="submission" date="2023-07" db="EMBL/GenBank/DDBJ databases">
        <title>The novel representative of Negativicutes class, Anaeroselena agilis gen. nov. sp. nov.</title>
        <authorList>
            <person name="Prokofeva M.I."/>
            <person name="Elcheninov A.G."/>
            <person name="Klyukina A."/>
            <person name="Kublanov I.V."/>
            <person name="Frolov E.N."/>
            <person name="Podosokorskaya O.A."/>
        </authorList>
    </citation>
    <scope>NUCLEOTIDE SEQUENCE [LARGE SCALE GENOMIC DNA]</scope>
    <source>
        <strain evidence="5 6">4137-cl</strain>
    </source>
</reference>
<dbReference type="SUPFAM" id="SSF48008">
    <property type="entry name" value="GntR ligand-binding domain-like"/>
    <property type="match status" value="1"/>
</dbReference>
<evidence type="ECO:0000313" key="6">
    <source>
        <dbReference type="Proteomes" id="UP001254848"/>
    </source>
</evidence>
<dbReference type="Pfam" id="PF00392">
    <property type="entry name" value="GntR"/>
    <property type="match status" value="1"/>
</dbReference>
<name>A0ABU3NT06_9FIRM</name>
<evidence type="ECO:0000259" key="4">
    <source>
        <dbReference type="PROSITE" id="PS50949"/>
    </source>
</evidence>
<dbReference type="PANTHER" id="PTHR43537:SF24">
    <property type="entry name" value="GLUCONATE OPERON TRANSCRIPTIONAL REPRESSOR"/>
    <property type="match status" value="1"/>
</dbReference>
<dbReference type="InterPro" id="IPR000524">
    <property type="entry name" value="Tscrpt_reg_HTH_GntR"/>
</dbReference>
<dbReference type="EMBL" id="JAUOZS010000001">
    <property type="protein sequence ID" value="MDT8899953.1"/>
    <property type="molecule type" value="Genomic_DNA"/>
</dbReference>
<gene>
    <name evidence="5" type="ORF">Q4T40_01655</name>
</gene>
<dbReference type="SMART" id="SM00345">
    <property type="entry name" value="HTH_GNTR"/>
    <property type="match status" value="1"/>
</dbReference>
<keyword evidence="2" id="KW-0238">DNA-binding</keyword>
<dbReference type="PRINTS" id="PR00035">
    <property type="entry name" value="HTHGNTR"/>
</dbReference>
<dbReference type="InterPro" id="IPR008920">
    <property type="entry name" value="TF_FadR/GntR_C"/>
</dbReference>
<dbReference type="Pfam" id="PF07729">
    <property type="entry name" value="FCD"/>
    <property type="match status" value="1"/>
</dbReference>
<dbReference type="InterPro" id="IPR036388">
    <property type="entry name" value="WH-like_DNA-bd_sf"/>
</dbReference>
<keyword evidence="6" id="KW-1185">Reference proteome</keyword>
<dbReference type="PANTHER" id="PTHR43537">
    <property type="entry name" value="TRANSCRIPTIONAL REGULATOR, GNTR FAMILY"/>
    <property type="match status" value="1"/>
</dbReference>
<dbReference type="InterPro" id="IPR011711">
    <property type="entry name" value="GntR_C"/>
</dbReference>
<evidence type="ECO:0000256" key="2">
    <source>
        <dbReference type="ARBA" id="ARBA00023125"/>
    </source>
</evidence>
<dbReference type="PROSITE" id="PS50949">
    <property type="entry name" value="HTH_GNTR"/>
    <property type="match status" value="1"/>
</dbReference>
<dbReference type="Gene3D" id="1.10.10.10">
    <property type="entry name" value="Winged helix-like DNA-binding domain superfamily/Winged helix DNA-binding domain"/>
    <property type="match status" value="1"/>
</dbReference>
<sequence>MGSMSPIHLDNYKPLREVVFDVLRNAITSGLLQPGERLMENQLAEQLRVSRTPVREAIRKLEQEGFVVMAPRRGTYVADISIRDINEVFEIRSALEVLAAGLAAERIGEDDLEHLERMLVEIGEYIDKGDTAKIVEADCRFHDILYGATNNKTLATIISNLREKLTVFRTISYGYPGRAKRSLEEHRRIVEALARRNATLAQQLARKHIDNAEQTLLLHIGEKNQERRKVEE</sequence>
<protein>
    <submittedName>
        <fullName evidence="5">GntR family transcriptional regulator</fullName>
    </submittedName>
</protein>
<evidence type="ECO:0000313" key="5">
    <source>
        <dbReference type="EMBL" id="MDT8899953.1"/>
    </source>
</evidence>
<proteinExistence type="predicted"/>
<dbReference type="Proteomes" id="UP001254848">
    <property type="component" value="Unassembled WGS sequence"/>
</dbReference>
<dbReference type="RefSeq" id="WP_413778517.1">
    <property type="nucleotide sequence ID" value="NZ_JAUOZS010000001.1"/>
</dbReference>
<dbReference type="Gene3D" id="1.20.120.530">
    <property type="entry name" value="GntR ligand-binding domain-like"/>
    <property type="match status" value="1"/>
</dbReference>
<evidence type="ECO:0000256" key="3">
    <source>
        <dbReference type="ARBA" id="ARBA00023163"/>
    </source>
</evidence>
<organism evidence="5 6">
    <name type="scientific">Anaeroselena agilis</name>
    <dbReference type="NCBI Taxonomy" id="3063788"/>
    <lineage>
        <taxon>Bacteria</taxon>
        <taxon>Bacillati</taxon>
        <taxon>Bacillota</taxon>
        <taxon>Negativicutes</taxon>
        <taxon>Acetonemataceae</taxon>
        <taxon>Anaeroselena</taxon>
    </lineage>
</organism>
<evidence type="ECO:0000256" key="1">
    <source>
        <dbReference type="ARBA" id="ARBA00023015"/>
    </source>
</evidence>
<keyword evidence="1" id="KW-0805">Transcription regulation</keyword>
<comment type="caution">
    <text evidence="5">The sequence shown here is derived from an EMBL/GenBank/DDBJ whole genome shotgun (WGS) entry which is preliminary data.</text>
</comment>
<dbReference type="InterPro" id="IPR036390">
    <property type="entry name" value="WH_DNA-bd_sf"/>
</dbReference>
<keyword evidence="3" id="KW-0804">Transcription</keyword>
<dbReference type="CDD" id="cd07377">
    <property type="entry name" value="WHTH_GntR"/>
    <property type="match status" value="1"/>
</dbReference>
<dbReference type="SUPFAM" id="SSF46785">
    <property type="entry name" value="Winged helix' DNA-binding domain"/>
    <property type="match status" value="1"/>
</dbReference>